<keyword evidence="2" id="KW-1015">Disulfide bond</keyword>
<dbReference type="CDD" id="cd23508">
    <property type="entry name" value="hydrophobin_II"/>
    <property type="match status" value="1"/>
</dbReference>
<protein>
    <submittedName>
        <fullName evidence="4">Fungal hydrophobin-domain-containing protein</fullName>
    </submittedName>
</protein>
<dbReference type="AlphaFoldDB" id="A0A9P9EFZ4"/>
<keyword evidence="3" id="KW-0732">Signal</keyword>
<evidence type="ECO:0000313" key="4">
    <source>
        <dbReference type="EMBL" id="KAH7135881.1"/>
    </source>
</evidence>
<dbReference type="InterPro" id="IPR010636">
    <property type="entry name" value="Class_II_hydrophobin"/>
</dbReference>
<feature type="signal peptide" evidence="3">
    <location>
        <begin position="1"/>
        <end position="16"/>
    </location>
</feature>
<feature type="chain" id="PRO_5040471389" evidence="3">
    <location>
        <begin position="17"/>
        <end position="103"/>
    </location>
</feature>
<dbReference type="InterPro" id="IPR036686">
    <property type="entry name" value="Class_II_Hydrophobin_sf"/>
</dbReference>
<dbReference type="PANTHER" id="PTHR42341">
    <property type="entry name" value="HYDROPHOBIN"/>
    <property type="match status" value="1"/>
</dbReference>
<evidence type="ECO:0000256" key="1">
    <source>
        <dbReference type="ARBA" id="ARBA00009576"/>
    </source>
</evidence>
<dbReference type="SUPFAM" id="SSF101751">
    <property type="entry name" value="Hydrophobin II, HfbII"/>
    <property type="match status" value="1"/>
</dbReference>
<dbReference type="PANTHER" id="PTHR42341:SF2">
    <property type="entry name" value="HYDROPHOBIN"/>
    <property type="match status" value="1"/>
</dbReference>
<dbReference type="OrthoDB" id="4500971at2759"/>
<dbReference type="GO" id="GO:0005576">
    <property type="term" value="C:extracellular region"/>
    <property type="evidence" value="ECO:0007669"/>
    <property type="project" value="InterPro"/>
</dbReference>
<organism evidence="4 5">
    <name type="scientific">Dendryphion nanum</name>
    <dbReference type="NCBI Taxonomy" id="256645"/>
    <lineage>
        <taxon>Eukaryota</taxon>
        <taxon>Fungi</taxon>
        <taxon>Dikarya</taxon>
        <taxon>Ascomycota</taxon>
        <taxon>Pezizomycotina</taxon>
        <taxon>Dothideomycetes</taxon>
        <taxon>Pleosporomycetidae</taxon>
        <taxon>Pleosporales</taxon>
        <taxon>Torulaceae</taxon>
        <taxon>Dendryphion</taxon>
    </lineage>
</organism>
<name>A0A9P9EFZ4_9PLEO</name>
<dbReference type="EMBL" id="JAGMWT010000002">
    <property type="protein sequence ID" value="KAH7135881.1"/>
    <property type="molecule type" value="Genomic_DNA"/>
</dbReference>
<evidence type="ECO:0000313" key="5">
    <source>
        <dbReference type="Proteomes" id="UP000700596"/>
    </source>
</evidence>
<gene>
    <name evidence="4" type="ORF">B0J11DRAFT_502685</name>
</gene>
<proteinExistence type="inferred from homology"/>
<reference evidence="4" key="1">
    <citation type="journal article" date="2021" name="Nat. Commun.">
        <title>Genetic determinants of endophytism in the Arabidopsis root mycobiome.</title>
        <authorList>
            <person name="Mesny F."/>
            <person name="Miyauchi S."/>
            <person name="Thiergart T."/>
            <person name="Pickel B."/>
            <person name="Atanasova L."/>
            <person name="Karlsson M."/>
            <person name="Huettel B."/>
            <person name="Barry K.W."/>
            <person name="Haridas S."/>
            <person name="Chen C."/>
            <person name="Bauer D."/>
            <person name="Andreopoulos W."/>
            <person name="Pangilinan J."/>
            <person name="LaButti K."/>
            <person name="Riley R."/>
            <person name="Lipzen A."/>
            <person name="Clum A."/>
            <person name="Drula E."/>
            <person name="Henrissat B."/>
            <person name="Kohler A."/>
            <person name="Grigoriev I.V."/>
            <person name="Martin F.M."/>
            <person name="Hacquard S."/>
        </authorList>
    </citation>
    <scope>NUCLEOTIDE SEQUENCE</scope>
    <source>
        <strain evidence="4">MPI-CAGE-CH-0243</strain>
    </source>
</reference>
<evidence type="ECO:0000256" key="2">
    <source>
        <dbReference type="ARBA" id="ARBA00023157"/>
    </source>
</evidence>
<keyword evidence="5" id="KW-1185">Reference proteome</keyword>
<sequence length="103" mass="10418">MHFILPLTSLLTLTSALVLVDRTPAKLSGPQAGKLIARSGVCGPLQTPLCCQLDVSGVANLNCENAAGVKTTEAFQATCAETGRTAECCVLAVGADGLLCTAA</sequence>
<comment type="similarity">
    <text evidence="1">Belongs to the cerato-ulmin hydrophobin family.</text>
</comment>
<dbReference type="Proteomes" id="UP000700596">
    <property type="component" value="Unassembled WGS sequence"/>
</dbReference>
<accession>A0A9P9EFZ4</accession>
<comment type="caution">
    <text evidence="4">The sequence shown here is derived from an EMBL/GenBank/DDBJ whole genome shotgun (WGS) entry which is preliminary data.</text>
</comment>
<evidence type="ECO:0000256" key="3">
    <source>
        <dbReference type="SAM" id="SignalP"/>
    </source>
</evidence>
<dbReference type="Pfam" id="PF06766">
    <property type="entry name" value="Hydrophobin_2"/>
    <property type="match status" value="1"/>
</dbReference>
<dbReference type="Gene3D" id="3.20.120.10">
    <property type="entry name" value="Hydrophobin"/>
    <property type="match status" value="1"/>
</dbReference>